<feature type="domain" description="TYW2 N-terminal" evidence="1">
    <location>
        <begin position="12"/>
        <end position="82"/>
    </location>
</feature>
<protein>
    <submittedName>
        <fullName evidence="2">tRNA methyltransferase 12 homolog</fullName>
    </submittedName>
</protein>
<organism evidence="2 3">
    <name type="scientific">Strix occidentalis caurina</name>
    <name type="common">northern spotted owl</name>
    <dbReference type="NCBI Taxonomy" id="311401"/>
    <lineage>
        <taxon>Eukaryota</taxon>
        <taxon>Metazoa</taxon>
        <taxon>Chordata</taxon>
        <taxon>Craniata</taxon>
        <taxon>Vertebrata</taxon>
        <taxon>Euteleostomi</taxon>
        <taxon>Archelosauria</taxon>
        <taxon>Archosauria</taxon>
        <taxon>Dinosauria</taxon>
        <taxon>Saurischia</taxon>
        <taxon>Theropoda</taxon>
        <taxon>Coelurosauria</taxon>
        <taxon>Aves</taxon>
        <taxon>Neognathae</taxon>
        <taxon>Neoaves</taxon>
        <taxon>Telluraves</taxon>
        <taxon>Strigiformes</taxon>
        <taxon>Strigidae</taxon>
        <taxon>Strix</taxon>
    </lineage>
</organism>
<dbReference type="AlphaFoldDB" id="A0A8D0EUK6"/>
<reference evidence="2" key="1">
    <citation type="submission" date="2025-08" db="UniProtKB">
        <authorList>
            <consortium name="Ensembl"/>
        </authorList>
    </citation>
    <scope>IDENTIFICATION</scope>
</reference>
<evidence type="ECO:0000259" key="1">
    <source>
        <dbReference type="Pfam" id="PF25132"/>
    </source>
</evidence>
<keyword evidence="3" id="KW-1185">Reference proteome</keyword>
<dbReference type="Ensembl" id="ENSSOCT00000005699.1">
    <property type="protein sequence ID" value="ENSSOCP00000005542.1"/>
    <property type="gene ID" value="ENSSOCG00000004243.1"/>
</dbReference>
<evidence type="ECO:0000313" key="2">
    <source>
        <dbReference type="Ensembl" id="ENSSOCP00000005542.1"/>
    </source>
</evidence>
<proteinExistence type="predicted"/>
<reference evidence="2" key="2">
    <citation type="submission" date="2025-09" db="UniProtKB">
        <authorList>
            <consortium name="Ensembl"/>
        </authorList>
    </citation>
    <scope>IDENTIFICATION</scope>
</reference>
<name>A0A8D0EUK6_STROC</name>
<evidence type="ECO:0000313" key="3">
    <source>
        <dbReference type="Proteomes" id="UP000694551"/>
    </source>
</evidence>
<dbReference type="Proteomes" id="UP000694551">
    <property type="component" value="Unplaced"/>
</dbReference>
<accession>A0A8D0EUK6</accession>
<dbReference type="Pfam" id="PF25132">
    <property type="entry name" value="TYW2_N"/>
    <property type="match status" value="1"/>
</dbReference>
<dbReference type="InterPro" id="IPR056745">
    <property type="entry name" value="TYW2_N"/>
</dbReference>
<sequence length="125" mass="14086">MEAKDVPILVPALATELRFAQRLRKHLEEEQLLDGRYRLQEVPGGRMALPVLEEKLSQLRLPREVPSPRATSLPQDPVPSRAGLLAELHGQLWHTSILHIQAVKSYAPHVHHLVLDLECRPTPPA</sequence>